<keyword evidence="5" id="KW-1015">Disulfide bond</keyword>
<feature type="signal peptide" evidence="6">
    <location>
        <begin position="1"/>
        <end position="17"/>
    </location>
</feature>
<evidence type="ECO:0000256" key="3">
    <source>
        <dbReference type="ARBA" id="ARBA00022525"/>
    </source>
</evidence>
<evidence type="ECO:0000313" key="7">
    <source>
        <dbReference type="EMBL" id="EGT32458.1"/>
    </source>
</evidence>
<dbReference type="AlphaFoldDB" id="G0MJB0"/>
<evidence type="ECO:0000256" key="2">
    <source>
        <dbReference type="ARBA" id="ARBA00009034"/>
    </source>
</evidence>
<organism evidence="8">
    <name type="scientific">Caenorhabditis brenneri</name>
    <name type="common">Nematode worm</name>
    <dbReference type="NCBI Taxonomy" id="135651"/>
    <lineage>
        <taxon>Eukaryota</taxon>
        <taxon>Metazoa</taxon>
        <taxon>Ecdysozoa</taxon>
        <taxon>Nematoda</taxon>
        <taxon>Chromadorea</taxon>
        <taxon>Rhabditida</taxon>
        <taxon>Rhabditina</taxon>
        <taxon>Rhabditomorpha</taxon>
        <taxon>Rhabditoidea</taxon>
        <taxon>Rhabditidae</taxon>
        <taxon>Peloderinae</taxon>
        <taxon>Caenorhabditis</taxon>
    </lineage>
</organism>
<dbReference type="GO" id="GO:0005576">
    <property type="term" value="C:extracellular region"/>
    <property type="evidence" value="ECO:0007669"/>
    <property type="project" value="UniProtKB-SubCell"/>
</dbReference>
<name>G0MJB0_CAEBE</name>
<dbReference type="EMBL" id="GL379797">
    <property type="protein sequence ID" value="EGT32458.1"/>
    <property type="molecule type" value="Genomic_DNA"/>
</dbReference>
<evidence type="ECO:0000256" key="4">
    <source>
        <dbReference type="ARBA" id="ARBA00022729"/>
    </source>
</evidence>
<gene>
    <name evidence="7" type="ORF">CAEBREN_12046</name>
</gene>
<dbReference type="GO" id="GO:0005179">
    <property type="term" value="F:hormone activity"/>
    <property type="evidence" value="ECO:0007669"/>
    <property type="project" value="InterPro"/>
</dbReference>
<comment type="similarity">
    <text evidence="2">Belongs to the insulin family.</text>
</comment>
<protein>
    <submittedName>
        <fullName evidence="7">Uncharacterized protein</fullName>
    </submittedName>
</protein>
<proteinExistence type="inferred from homology"/>
<evidence type="ECO:0000313" key="8">
    <source>
        <dbReference type="Proteomes" id="UP000008068"/>
    </source>
</evidence>
<dbReference type="Pfam" id="PF03488">
    <property type="entry name" value="Ins_beta"/>
    <property type="match status" value="1"/>
</dbReference>
<comment type="subcellular location">
    <subcellularLocation>
        <location evidence="1">Secreted</location>
    </subcellularLocation>
</comment>
<keyword evidence="8" id="KW-1185">Reference proteome</keyword>
<feature type="chain" id="PRO_5003403330" evidence="6">
    <location>
        <begin position="18"/>
        <end position="156"/>
    </location>
</feature>
<sequence length="156" mass="17900">MLLIFTPLLFIIPLSTTSPVPGESFGFSREQFWDYIERDQNKDLATTPTPTVNPKELSQWNMKMDALDMTNWSCEHRIFLVTLSVCDGNCNVEGHLPISEEECTPDKLTDKLVIEKCCPDRMKDYVETEEEVEREGLTKVDAQEGIIDMVKDFFGK</sequence>
<keyword evidence="3" id="KW-0964">Secreted</keyword>
<accession>G0MJB0</accession>
<evidence type="ECO:0000256" key="5">
    <source>
        <dbReference type="ARBA" id="ARBA00023157"/>
    </source>
</evidence>
<dbReference type="InParanoid" id="G0MJB0"/>
<dbReference type="HOGENOM" id="CLU_1688262_0_0_1"/>
<keyword evidence="4 6" id="KW-0732">Signal</keyword>
<reference evidence="8" key="1">
    <citation type="submission" date="2011-07" db="EMBL/GenBank/DDBJ databases">
        <authorList>
            <consortium name="Caenorhabditis brenneri Sequencing and Analysis Consortium"/>
            <person name="Wilson R.K."/>
        </authorList>
    </citation>
    <scope>NUCLEOTIDE SEQUENCE [LARGE SCALE GENOMIC DNA]</scope>
    <source>
        <strain evidence="8">PB2801</strain>
    </source>
</reference>
<dbReference type="InterPro" id="IPR003235">
    <property type="entry name" value="Nem_insulin-like_b-type"/>
</dbReference>
<dbReference type="Proteomes" id="UP000008068">
    <property type="component" value="Unassembled WGS sequence"/>
</dbReference>
<evidence type="ECO:0000256" key="1">
    <source>
        <dbReference type="ARBA" id="ARBA00004613"/>
    </source>
</evidence>
<evidence type="ECO:0000256" key="6">
    <source>
        <dbReference type="SAM" id="SignalP"/>
    </source>
</evidence>